<keyword evidence="1" id="KW-0378">Hydrolase</keyword>
<dbReference type="SUPFAM" id="SSF55031">
    <property type="entry name" value="Bacterial exopeptidase dimerisation domain"/>
    <property type="match status" value="1"/>
</dbReference>
<dbReference type="Gene3D" id="3.30.70.360">
    <property type="match status" value="1"/>
</dbReference>
<evidence type="ECO:0000259" key="4">
    <source>
        <dbReference type="Pfam" id="PF07687"/>
    </source>
</evidence>
<dbReference type="GO" id="GO:0046872">
    <property type="term" value="F:metal ion binding"/>
    <property type="evidence" value="ECO:0007669"/>
    <property type="project" value="UniProtKB-KW"/>
</dbReference>
<dbReference type="InterPro" id="IPR011650">
    <property type="entry name" value="Peptidase_M20_dimer"/>
</dbReference>
<sequence length="440" mass="48696">MPNQHLLFSLTLYFLLVGFAAAQTKDQYIDDIYPSLESLYKSLHQNPELSLQEKETSARLAKELRDLGFEVTENIGGYGIVGLLHNGEGPVLMIRTDMDALPLEEKTGLEYASKKKGVTADGKETYIMQACGHDVHMSVFIGTAKLLSKFKNQWQGTLIMIGQPAEENGLGAYNMLKDGLFSNFPIPDYAIALHDTPHLPAGSIGYKAGALMAGVDMMNVTVYGEGGHGAAPHMTIDPVVMSAQMIQAYQTIVSRRIAPTEPAVVTVGSIHGGSVHNIIPDEVTMQLTLRYYAPEIRETLISHIKKISENIARSAGMPEDKMPVYWIREPYTPPLINDGSLTDLMLNVFRKEFSEDRLVEIEAEMIGEDFSRYGIQEKPIPYSMFFLGATDPEVLRKAKESGTEIPGLHSPFFAPQMEPTIKTGVKAMSAYAIEIFNEER</sequence>
<feature type="signal peptide" evidence="3">
    <location>
        <begin position="1"/>
        <end position="22"/>
    </location>
</feature>
<feature type="binding site" evidence="2">
    <location>
        <position position="131"/>
    </location>
    <ligand>
        <name>Mn(2+)</name>
        <dbReference type="ChEBI" id="CHEBI:29035"/>
        <label>2</label>
    </ligand>
</feature>
<evidence type="ECO:0000313" key="5">
    <source>
        <dbReference type="EMBL" id="KEO73592.1"/>
    </source>
</evidence>
<dbReference type="InterPro" id="IPR036264">
    <property type="entry name" value="Bact_exopeptidase_dim_dom"/>
</dbReference>
<gene>
    <name evidence="5" type="ORF">EL17_11875</name>
</gene>
<dbReference type="GO" id="GO:0019877">
    <property type="term" value="P:diaminopimelate biosynthetic process"/>
    <property type="evidence" value="ECO:0007669"/>
    <property type="project" value="UniProtKB-ARBA"/>
</dbReference>
<dbReference type="STRING" id="1048983.EL17_11875"/>
<name>A0A074LII8_9BACT</name>
<comment type="cofactor">
    <cofactor evidence="2">
        <name>Mn(2+)</name>
        <dbReference type="ChEBI" id="CHEBI:29035"/>
    </cofactor>
    <text evidence="2">The Mn(2+) ion enhances activity.</text>
</comment>
<keyword evidence="2" id="KW-0479">Metal-binding</keyword>
<organism evidence="5 6">
    <name type="scientific">Anditalea andensis</name>
    <dbReference type="NCBI Taxonomy" id="1048983"/>
    <lineage>
        <taxon>Bacteria</taxon>
        <taxon>Pseudomonadati</taxon>
        <taxon>Bacteroidota</taxon>
        <taxon>Cytophagia</taxon>
        <taxon>Cytophagales</taxon>
        <taxon>Cytophagaceae</taxon>
        <taxon>Anditalea</taxon>
    </lineage>
</organism>
<feature type="binding site" evidence="2">
    <location>
        <position position="409"/>
    </location>
    <ligand>
        <name>Mn(2+)</name>
        <dbReference type="ChEBI" id="CHEBI:29035"/>
        <label>2</label>
    </ligand>
</feature>
<dbReference type="InterPro" id="IPR002933">
    <property type="entry name" value="Peptidase_M20"/>
</dbReference>
<dbReference type="SUPFAM" id="SSF53187">
    <property type="entry name" value="Zn-dependent exopeptidases"/>
    <property type="match status" value="1"/>
</dbReference>
<evidence type="ECO:0000313" key="6">
    <source>
        <dbReference type="Proteomes" id="UP000027821"/>
    </source>
</evidence>
<dbReference type="NCBIfam" id="TIGR01891">
    <property type="entry name" value="amidohydrolases"/>
    <property type="match status" value="1"/>
</dbReference>
<dbReference type="PANTHER" id="PTHR11014">
    <property type="entry name" value="PEPTIDASE M20 FAMILY MEMBER"/>
    <property type="match status" value="1"/>
</dbReference>
<comment type="caution">
    <text evidence="5">The sequence shown here is derived from an EMBL/GenBank/DDBJ whole genome shotgun (WGS) entry which is preliminary data.</text>
</comment>
<dbReference type="Proteomes" id="UP000027821">
    <property type="component" value="Unassembled WGS sequence"/>
</dbReference>
<evidence type="ECO:0000256" key="2">
    <source>
        <dbReference type="PIRSR" id="PIRSR005962-1"/>
    </source>
</evidence>
<dbReference type="eggNOG" id="COG1473">
    <property type="taxonomic scope" value="Bacteria"/>
</dbReference>
<keyword evidence="6" id="KW-1185">Reference proteome</keyword>
<dbReference type="EMBL" id="JMIH01000021">
    <property type="protein sequence ID" value="KEO73592.1"/>
    <property type="molecule type" value="Genomic_DNA"/>
</dbReference>
<feature type="binding site" evidence="2">
    <location>
        <position position="194"/>
    </location>
    <ligand>
        <name>Mn(2+)</name>
        <dbReference type="ChEBI" id="CHEBI:29035"/>
        <label>2</label>
    </ligand>
</feature>
<proteinExistence type="predicted"/>
<dbReference type="RefSeq" id="WP_035074460.1">
    <property type="nucleotide sequence ID" value="NZ_JMIH01000021.1"/>
</dbReference>
<evidence type="ECO:0000256" key="1">
    <source>
        <dbReference type="ARBA" id="ARBA00022801"/>
    </source>
</evidence>
<feature type="binding site" evidence="2">
    <location>
        <position position="167"/>
    </location>
    <ligand>
        <name>Mn(2+)</name>
        <dbReference type="ChEBI" id="CHEBI:29035"/>
        <label>2</label>
    </ligand>
</feature>
<dbReference type="GO" id="GO:0050118">
    <property type="term" value="F:N-acetyldiaminopimelate deacetylase activity"/>
    <property type="evidence" value="ECO:0007669"/>
    <property type="project" value="UniProtKB-ARBA"/>
</dbReference>
<feature type="chain" id="PRO_5001696080" evidence="3">
    <location>
        <begin position="23"/>
        <end position="440"/>
    </location>
</feature>
<feature type="binding site" evidence="2">
    <location>
        <position position="133"/>
    </location>
    <ligand>
        <name>Mn(2+)</name>
        <dbReference type="ChEBI" id="CHEBI:29035"/>
        <label>2</label>
    </ligand>
</feature>
<dbReference type="Gene3D" id="3.40.630.10">
    <property type="entry name" value="Zn peptidases"/>
    <property type="match status" value="1"/>
</dbReference>
<dbReference type="PIRSF" id="PIRSF005962">
    <property type="entry name" value="Pept_M20D_amidohydro"/>
    <property type="match status" value="1"/>
</dbReference>
<dbReference type="AlphaFoldDB" id="A0A074LII8"/>
<dbReference type="InterPro" id="IPR017439">
    <property type="entry name" value="Amidohydrolase"/>
</dbReference>
<dbReference type="FunFam" id="3.30.70.360:FF:000001">
    <property type="entry name" value="N-acetyldiaminopimelate deacetylase"/>
    <property type="match status" value="1"/>
</dbReference>
<keyword evidence="2" id="KW-0464">Manganese</keyword>
<dbReference type="OrthoDB" id="9777385at2"/>
<reference evidence="5 6" key="1">
    <citation type="submission" date="2014-04" db="EMBL/GenBank/DDBJ databases">
        <title>Characterization and application of a salt tolerant electro-active bacterium.</title>
        <authorList>
            <person name="Yang L."/>
            <person name="Wei S."/>
            <person name="Tay Q.X.M."/>
        </authorList>
    </citation>
    <scope>NUCLEOTIDE SEQUENCE [LARGE SCALE GENOMIC DNA]</scope>
    <source>
        <strain evidence="5 6">LY1</strain>
    </source>
</reference>
<dbReference type="Pfam" id="PF07687">
    <property type="entry name" value="M20_dimer"/>
    <property type="match status" value="1"/>
</dbReference>
<dbReference type="PANTHER" id="PTHR11014:SF63">
    <property type="entry name" value="METALLOPEPTIDASE, PUTATIVE (AFU_ORTHOLOGUE AFUA_6G09600)-RELATED"/>
    <property type="match status" value="1"/>
</dbReference>
<feature type="domain" description="Peptidase M20 dimerisation" evidence="4">
    <location>
        <begin position="214"/>
        <end position="312"/>
    </location>
</feature>
<evidence type="ECO:0000256" key="3">
    <source>
        <dbReference type="SAM" id="SignalP"/>
    </source>
</evidence>
<keyword evidence="3" id="KW-0732">Signal</keyword>
<protein>
    <submittedName>
        <fullName evidence="5">Peptidase M20</fullName>
    </submittedName>
</protein>
<dbReference type="Pfam" id="PF01546">
    <property type="entry name" value="Peptidase_M20"/>
    <property type="match status" value="1"/>
</dbReference>
<accession>A0A074LII8</accession>